<dbReference type="Gene3D" id="2.60.40.10">
    <property type="entry name" value="Immunoglobulins"/>
    <property type="match status" value="1"/>
</dbReference>
<dbReference type="CDD" id="cd01949">
    <property type="entry name" value="GGDEF"/>
    <property type="match status" value="1"/>
</dbReference>
<feature type="domain" description="PAS" evidence="6">
    <location>
        <begin position="863"/>
        <end position="933"/>
    </location>
</feature>
<comment type="caution">
    <text evidence="10">The sequence shown here is derived from an EMBL/GenBank/DDBJ whole genome shotgun (WGS) entry which is preliminary data.</text>
</comment>
<dbReference type="InterPro" id="IPR035965">
    <property type="entry name" value="PAS-like_dom_sf"/>
</dbReference>
<dbReference type="Gene3D" id="3.30.450.20">
    <property type="entry name" value="PAS domain"/>
    <property type="match status" value="2"/>
</dbReference>
<dbReference type="InterPro" id="IPR035919">
    <property type="entry name" value="EAL_sf"/>
</dbReference>
<dbReference type="GO" id="GO:0071111">
    <property type="term" value="F:cyclic-guanylate-specific phosphodiesterase activity"/>
    <property type="evidence" value="ECO:0007669"/>
    <property type="project" value="UniProtKB-EC"/>
</dbReference>
<dbReference type="PATRIC" id="fig|745411.4.peg.980"/>
<dbReference type="NCBIfam" id="TIGR00229">
    <property type="entry name" value="sensory_box"/>
    <property type="match status" value="1"/>
</dbReference>
<feature type="domain" description="GGDEF" evidence="9">
    <location>
        <begin position="1016"/>
        <end position="1149"/>
    </location>
</feature>
<dbReference type="FunFam" id="3.20.20.450:FF:000001">
    <property type="entry name" value="Cyclic di-GMP phosphodiesterase yahA"/>
    <property type="match status" value="1"/>
</dbReference>
<dbReference type="InterPro" id="IPR001633">
    <property type="entry name" value="EAL_dom"/>
</dbReference>
<dbReference type="PANTHER" id="PTHR44757">
    <property type="entry name" value="DIGUANYLATE CYCLASE DGCP"/>
    <property type="match status" value="1"/>
</dbReference>
<dbReference type="Pfam" id="PF13426">
    <property type="entry name" value="PAS_9"/>
    <property type="match status" value="1"/>
</dbReference>
<dbReference type="Proteomes" id="UP000006755">
    <property type="component" value="Unassembled WGS sequence"/>
</dbReference>
<organism evidence="10 11">
    <name type="scientific">Gallaecimonas xiamenensis 3-C-1</name>
    <dbReference type="NCBI Taxonomy" id="745411"/>
    <lineage>
        <taxon>Bacteria</taxon>
        <taxon>Pseudomonadati</taxon>
        <taxon>Pseudomonadota</taxon>
        <taxon>Gammaproteobacteria</taxon>
        <taxon>Enterobacterales</taxon>
        <taxon>Gallaecimonadaceae</taxon>
        <taxon>Gallaecimonas</taxon>
    </lineage>
</organism>
<dbReference type="NCBIfam" id="TIGR00254">
    <property type="entry name" value="GGDEF"/>
    <property type="match status" value="1"/>
</dbReference>
<dbReference type="SMART" id="SM00086">
    <property type="entry name" value="PAC"/>
    <property type="match status" value="2"/>
</dbReference>
<dbReference type="PROSITE" id="PS50887">
    <property type="entry name" value="GGDEF"/>
    <property type="match status" value="1"/>
</dbReference>
<keyword evidence="5" id="KW-0732">Signal</keyword>
<dbReference type="InterPro" id="IPR043128">
    <property type="entry name" value="Rev_trsase/Diguanyl_cyclase"/>
</dbReference>
<protein>
    <recommendedName>
        <fullName evidence="1">cyclic-guanylate-specific phosphodiesterase</fullName>
        <ecNumber evidence="1">3.1.4.52</ecNumber>
    </recommendedName>
</protein>
<dbReference type="SUPFAM" id="SSF55785">
    <property type="entry name" value="PYP-like sensor domain (PAS domain)"/>
    <property type="match status" value="2"/>
</dbReference>
<sequence>MWPRNPKIKGQPWLWLFCLLSFSTWAQLPEQPQFYQYQVLDKEAGLPQLTALDMVTDHKGFTWIATTSGLSRFDGRSLVNFLPGSDKFPAKSGFIRNLFNDSHNNLWVGTQNGLLVKKWPASAFSRLDSFDDKVIWSVNELGDGTILVGAQDGLYEVNPASFKVEDQVSISNVKQVMPYQGGFLVATYDKGLLSLNRAFEKTGEELRFGLNINKVANVGNSVYVASELGFFDFKKPSQPLFKAPTYDFRHDGSQFKLATEEGLIQLNGQDKPTFFFKGKSWTFVEDNKSLLLGTHSNGVIIFKKNPSALTNQTLPSSSSSTYVKFIAHSGKDVLLIDNKANAYIYNGETIKPLALDDGKVNYLFDSANGYLILTSNGLVVQNRGQTQTIVSDIAFNSAIYQENWILSDRNHNYYHLEAGHIIRDGGFTSCNPGFTNHLYKFKGVQYLAGDNGLCQKELSSGKEVKVVDTWTKKVVEYKNRLYALLKDGRIIDIASGEVLQLPLKPSEEIYSGGTVAVASGERFVTLTSSGFKVFDVQGDLLHLGIVASFDSRYNILDEYASTAFMISPSGTLYLGGIGGITLVGVGSVPHDSPSGDITVSGVNLFGDERNDLLGELLKTHSLTLEYHQYPLFLDLSLLNSEFPDRASFQYKVSSYDDRWYDLDNSNRLALSKLDSGTHKITFRAIDGGRVVAQSQGINLVILPPWWRSNGAIFVYICIVFFIALHILSIVRTRRRQHARIVESEERLKLALWGSGDELWDWDIENGNIYRSNIWDTLLLPDDGVRTADNKNNIYPKDLARVKSTLNACFSGEQDEFEIAYRVKGKEDDWVWILDRGRVVEYNDRGAPVRMTGTIKNISKLKKTEEKLKLLAQSFRNISDAICITSPDFIIQDINDSFTRVTGTSRQDAIGKPWNFSLYNERFMEQIKQALEKSGRWHDELEARRNSGEIYPIEITIDRVMDDEKDSFHFVAVFSDISERKEKERELERLTNTDPLTGLPNRSFFMSTLHGLVRKKQPCALMVLDLNNFKQVNDSLGHQYGDQLLLEVADRLQYVMGQEHTLYRLGGDEFAIVVDSQAKLDDITRLSAALHRQLMAPFYLHGEEINVTCAIGAVLYPDDGDNPENLLRNADAAMYHAKHVGGDICQFFSTTMNEQAHARLALENRVRKALRENLFEVFYQPKADTYSGQCKGAEALLRLPDGRGGYISPADFIPIAEESGLIVDLGNWVMHATCRQVCKWYDQGLFPGRIAINLSPRQFRQQDLVARIDEVLETCGLPPHLLELELTEGAMMEDPIRAIAVMERLRERGITLAMDDFGTGYSSLSHLRQFPVTSVKIDRSFVKDLTVDTSARSLTAAIISLAKNMELQVVAEGVETEEQLTALKQLNCPISQGYLFGKPMPAMDFEQLLLKRGGKLGPADVVSLKR</sequence>
<dbReference type="InterPro" id="IPR000160">
    <property type="entry name" value="GGDEF_dom"/>
</dbReference>
<reference evidence="10 11" key="1">
    <citation type="journal article" date="2012" name="J. Bacteriol.">
        <title>Genome Sequence of Gallaecimonas xiamenensis Type Strain 3-C-1.</title>
        <authorList>
            <person name="Lai Q."/>
            <person name="Wang L."/>
            <person name="Wang W."/>
            <person name="Shao Z."/>
        </authorList>
    </citation>
    <scope>NUCLEOTIDE SEQUENCE [LARGE SCALE GENOMIC DNA]</scope>
    <source>
        <strain evidence="10 11">3-C-1</strain>
    </source>
</reference>
<dbReference type="PROSITE" id="PS50883">
    <property type="entry name" value="EAL"/>
    <property type="match status" value="1"/>
</dbReference>
<evidence type="ECO:0000256" key="2">
    <source>
        <dbReference type="ARBA" id="ARBA00022636"/>
    </source>
</evidence>
<keyword evidence="4" id="KW-0472">Membrane</keyword>
<evidence type="ECO:0000259" key="7">
    <source>
        <dbReference type="PROSITE" id="PS50113"/>
    </source>
</evidence>
<dbReference type="Gene3D" id="3.20.20.450">
    <property type="entry name" value="EAL domain"/>
    <property type="match status" value="1"/>
</dbReference>
<dbReference type="EMBL" id="AMRI01000005">
    <property type="protein sequence ID" value="EKE76225.1"/>
    <property type="molecule type" value="Genomic_DNA"/>
</dbReference>
<comment type="catalytic activity">
    <reaction evidence="3">
        <text>3',3'-c-di-GMP + H2O = 5'-phosphoguanylyl(3'-&gt;5')guanosine + H(+)</text>
        <dbReference type="Rhea" id="RHEA:24902"/>
        <dbReference type="ChEBI" id="CHEBI:15377"/>
        <dbReference type="ChEBI" id="CHEBI:15378"/>
        <dbReference type="ChEBI" id="CHEBI:58754"/>
        <dbReference type="ChEBI" id="CHEBI:58805"/>
        <dbReference type="EC" id="3.1.4.52"/>
    </reaction>
</comment>
<dbReference type="Gene3D" id="2.130.10.10">
    <property type="entry name" value="YVTN repeat-like/Quinoprotein amine dehydrogenase"/>
    <property type="match status" value="1"/>
</dbReference>
<evidence type="ECO:0000256" key="5">
    <source>
        <dbReference type="SAM" id="SignalP"/>
    </source>
</evidence>
<feature type="signal peptide" evidence="5">
    <location>
        <begin position="1"/>
        <end position="26"/>
    </location>
</feature>
<dbReference type="Gene3D" id="3.30.70.270">
    <property type="match status" value="1"/>
</dbReference>
<dbReference type="InterPro" id="IPR052155">
    <property type="entry name" value="Biofilm_reg_signaling"/>
</dbReference>
<evidence type="ECO:0000256" key="4">
    <source>
        <dbReference type="SAM" id="Phobius"/>
    </source>
</evidence>
<dbReference type="Pfam" id="PF00563">
    <property type="entry name" value="EAL"/>
    <property type="match status" value="1"/>
</dbReference>
<dbReference type="PROSITE" id="PS50113">
    <property type="entry name" value="PAC"/>
    <property type="match status" value="1"/>
</dbReference>
<dbReference type="InterPro" id="IPR015943">
    <property type="entry name" value="WD40/YVTN_repeat-like_dom_sf"/>
</dbReference>
<dbReference type="SUPFAM" id="SSF55073">
    <property type="entry name" value="Nucleotide cyclase"/>
    <property type="match status" value="1"/>
</dbReference>
<keyword evidence="11" id="KW-1185">Reference proteome</keyword>
<dbReference type="CDD" id="cd01948">
    <property type="entry name" value="EAL"/>
    <property type="match status" value="1"/>
</dbReference>
<name>K2KFW6_9GAMM</name>
<dbReference type="CDD" id="cd00130">
    <property type="entry name" value="PAS"/>
    <property type="match status" value="1"/>
</dbReference>
<feature type="chain" id="PRO_5003859899" description="cyclic-guanylate-specific phosphodiesterase" evidence="5">
    <location>
        <begin position="27"/>
        <end position="1425"/>
    </location>
</feature>
<dbReference type="PANTHER" id="PTHR44757:SF2">
    <property type="entry name" value="BIOFILM ARCHITECTURE MAINTENANCE PROTEIN MBAA"/>
    <property type="match status" value="1"/>
</dbReference>
<evidence type="ECO:0000259" key="8">
    <source>
        <dbReference type="PROSITE" id="PS50883"/>
    </source>
</evidence>
<dbReference type="eggNOG" id="COG5001">
    <property type="taxonomic scope" value="Bacteria"/>
</dbReference>
<feature type="transmembrane region" description="Helical" evidence="4">
    <location>
        <begin position="712"/>
        <end position="730"/>
    </location>
</feature>
<accession>K2KFW6</accession>
<evidence type="ECO:0000313" key="10">
    <source>
        <dbReference type="EMBL" id="EKE76225.1"/>
    </source>
</evidence>
<dbReference type="SMART" id="SM00267">
    <property type="entry name" value="GGDEF"/>
    <property type="match status" value="1"/>
</dbReference>
<evidence type="ECO:0000256" key="3">
    <source>
        <dbReference type="ARBA" id="ARBA00034290"/>
    </source>
</evidence>
<feature type="domain" description="EAL" evidence="8">
    <location>
        <begin position="1158"/>
        <end position="1412"/>
    </location>
</feature>
<evidence type="ECO:0000259" key="6">
    <source>
        <dbReference type="PROSITE" id="PS50112"/>
    </source>
</evidence>
<evidence type="ECO:0000256" key="1">
    <source>
        <dbReference type="ARBA" id="ARBA00012282"/>
    </source>
</evidence>
<dbReference type="InterPro" id="IPR001610">
    <property type="entry name" value="PAC"/>
</dbReference>
<dbReference type="InterPro" id="IPR029787">
    <property type="entry name" value="Nucleotide_cyclase"/>
</dbReference>
<proteinExistence type="predicted"/>
<dbReference type="PROSITE" id="PS50112">
    <property type="entry name" value="PAS"/>
    <property type="match status" value="1"/>
</dbReference>
<keyword evidence="2" id="KW-0973">c-di-GMP</keyword>
<keyword evidence="4" id="KW-0812">Transmembrane</keyword>
<dbReference type="STRING" id="745411.B3C1_04935"/>
<dbReference type="Pfam" id="PF08447">
    <property type="entry name" value="PAS_3"/>
    <property type="match status" value="1"/>
</dbReference>
<evidence type="ECO:0000313" key="11">
    <source>
        <dbReference type="Proteomes" id="UP000006755"/>
    </source>
</evidence>
<dbReference type="InterPro" id="IPR000700">
    <property type="entry name" value="PAS-assoc_C"/>
</dbReference>
<dbReference type="SMART" id="SM00052">
    <property type="entry name" value="EAL"/>
    <property type="match status" value="1"/>
</dbReference>
<dbReference type="Pfam" id="PF00990">
    <property type="entry name" value="GGDEF"/>
    <property type="match status" value="1"/>
</dbReference>
<dbReference type="EC" id="3.1.4.52" evidence="1"/>
<dbReference type="SUPFAM" id="SSF141868">
    <property type="entry name" value="EAL domain-like"/>
    <property type="match status" value="1"/>
</dbReference>
<dbReference type="InterPro" id="IPR013783">
    <property type="entry name" value="Ig-like_fold"/>
</dbReference>
<keyword evidence="4" id="KW-1133">Transmembrane helix</keyword>
<dbReference type="SMART" id="SM00091">
    <property type="entry name" value="PAS"/>
    <property type="match status" value="1"/>
</dbReference>
<evidence type="ECO:0000259" key="9">
    <source>
        <dbReference type="PROSITE" id="PS50887"/>
    </source>
</evidence>
<dbReference type="InterPro" id="IPR000014">
    <property type="entry name" value="PAS"/>
</dbReference>
<gene>
    <name evidence="10" type="ORF">B3C1_04935</name>
</gene>
<feature type="domain" description="PAC" evidence="7">
    <location>
        <begin position="936"/>
        <end position="988"/>
    </location>
</feature>
<dbReference type="InterPro" id="IPR013655">
    <property type="entry name" value="PAS_fold_3"/>
</dbReference>